<dbReference type="InterPro" id="IPR023996">
    <property type="entry name" value="TonB-dep_OMP_SusC/RagA"/>
</dbReference>
<evidence type="ECO:0000313" key="10">
    <source>
        <dbReference type="Proteomes" id="UP001597525"/>
    </source>
</evidence>
<dbReference type="PROSITE" id="PS52016">
    <property type="entry name" value="TONB_DEPENDENT_REC_3"/>
    <property type="match status" value="1"/>
</dbReference>
<evidence type="ECO:0000256" key="4">
    <source>
        <dbReference type="ARBA" id="ARBA00022692"/>
    </source>
</evidence>
<evidence type="ECO:0000256" key="5">
    <source>
        <dbReference type="ARBA" id="ARBA00023136"/>
    </source>
</evidence>
<gene>
    <name evidence="9" type="ORF">ACFS7Y_11055</name>
</gene>
<keyword evidence="3 7" id="KW-1134">Transmembrane beta strand</keyword>
<comment type="subcellular location">
    <subcellularLocation>
        <location evidence="1 7">Cell outer membrane</location>
        <topology evidence="1 7">Multi-pass membrane protein</topology>
    </subcellularLocation>
</comment>
<accession>A0ABW6BJ01</accession>
<dbReference type="RefSeq" id="WP_320186073.1">
    <property type="nucleotide sequence ID" value="NZ_CP138332.1"/>
</dbReference>
<comment type="caution">
    <text evidence="9">The sequence shown here is derived from an EMBL/GenBank/DDBJ whole genome shotgun (WGS) entry which is preliminary data.</text>
</comment>
<keyword evidence="4 7" id="KW-0812">Transmembrane</keyword>
<protein>
    <submittedName>
        <fullName evidence="9">SusC/RagA family TonB-linked outer membrane protein</fullName>
    </submittedName>
</protein>
<keyword evidence="5 7" id="KW-0472">Membrane</keyword>
<feature type="domain" description="TonB-dependent receptor plug" evidence="8">
    <location>
        <begin position="138"/>
        <end position="257"/>
    </location>
</feature>
<reference evidence="10" key="1">
    <citation type="journal article" date="2019" name="Int. J. Syst. Evol. Microbiol.">
        <title>The Global Catalogue of Microorganisms (GCM) 10K type strain sequencing project: providing services to taxonomists for standard genome sequencing and annotation.</title>
        <authorList>
            <consortium name="The Broad Institute Genomics Platform"/>
            <consortium name="The Broad Institute Genome Sequencing Center for Infectious Disease"/>
            <person name="Wu L."/>
            <person name="Ma J."/>
        </authorList>
    </citation>
    <scope>NUCLEOTIDE SEQUENCE [LARGE SCALE GENOMIC DNA]</scope>
    <source>
        <strain evidence="10">KCTC 22814</strain>
    </source>
</reference>
<sequence>MQLIQKVFIGGFALMTLLPTQRVLAESGVVFSHEIYRREVQEIEIKGGVRFASTGQPVAGANVSIEGVSVAITENDGTFTLKAPSRNVKILVQYAGYQDKIVFSKEEQEQIDIVLYEADYNPSLRTAIQFNQETNKLSTAAAIEVVDLRKYQWSSTIRENAASVLQGKVAGLNAVRRSGTTNAGANITLRGINSFYGTSQPLLVVDGMLYEDNDYSHQLIKNHFESGLANIDLRDIDNITVLKDGSSQYGTKGSNGVIFITTSHANELATRINFGAFSSFNQRPKALPLMKGNAYRSYLSEILSTQGLSSAEIAAKPYFAATMNTADYYSYNNDTDWQSVVFDHSISQNYYLKVTGGDNIAKYSLSTGYINDQGILLHDEITKYSMRLNGDLQLSKKFSMQSNLSFYYNQQNLRDQGIQSFSSPLSTALVKSPMLFTNVFGDDGSFSPRLADVDIFNQTNPAVLVSENTIGSNTSYRFIGNIHFNFVFNDRYSVKSIAGLVYDKGRENFFLPEIGVYAENLPIAEVSNQSGAEVRRMFNLFNDTYLDAKNKFGRHHQLHSRLGIRVQSNKAEYDYGLGFNTANDDYVNVGSGSNLLRQIRGGFGNWNWMNLYLTNNYSYKDRYLLSWDVAIDGSSRFGSDPQHNMLKFGQHAFAFNSAAHAAWIVSAENFFTSSTIDLLKLRGSFGWSGNDDIGDYAAKSYYLSQNLLGVQGLIRGNIGNPQLQWERALKTNFGADLSFAQERVNVSLDVYQNQFKDMVTYQSLQAHSGIDVVFLNGGSMRNTGIELGINGRVLQTKHTTLDLGVQLSKYKNKVTALPDGSFETSYYGGQMITQVGAAANQFYGLQTNGIYTTSQEAASAGLNRQLSDGTLVPFQAGDVHYVDQNGDNIIDDQDRVIIGNPNPAWFGAFTTALNYKNWSFNTLFTYSLGNDLYNAVRRNSEALSNYDNQSAAVMNRWKEEGQQTNIPRANWGDPMGNAAFSDRWIEDGSYLRLRTVSVSYRLPLNKAVLKSVQVYLSANNLFTLSKYLGYDPEFSSSGSIFNQGVDIGLAPQYRTFQVGVRAGF</sequence>
<dbReference type="Pfam" id="PF13715">
    <property type="entry name" value="CarbopepD_reg_2"/>
    <property type="match status" value="1"/>
</dbReference>
<dbReference type="SUPFAM" id="SSF56935">
    <property type="entry name" value="Porins"/>
    <property type="match status" value="1"/>
</dbReference>
<evidence type="ECO:0000256" key="6">
    <source>
        <dbReference type="ARBA" id="ARBA00023237"/>
    </source>
</evidence>
<dbReference type="InterPro" id="IPR012910">
    <property type="entry name" value="Plug_dom"/>
</dbReference>
<evidence type="ECO:0000256" key="7">
    <source>
        <dbReference type="PROSITE-ProRule" id="PRU01360"/>
    </source>
</evidence>
<evidence type="ECO:0000259" key="8">
    <source>
        <dbReference type="Pfam" id="PF07715"/>
    </source>
</evidence>
<organism evidence="9 10">
    <name type="scientific">Sphingobacterium bambusae</name>
    <dbReference type="NCBI Taxonomy" id="662858"/>
    <lineage>
        <taxon>Bacteria</taxon>
        <taxon>Pseudomonadati</taxon>
        <taxon>Bacteroidota</taxon>
        <taxon>Sphingobacteriia</taxon>
        <taxon>Sphingobacteriales</taxon>
        <taxon>Sphingobacteriaceae</taxon>
        <taxon>Sphingobacterium</taxon>
    </lineage>
</organism>
<dbReference type="EMBL" id="JBHUPB010000008">
    <property type="protein sequence ID" value="MFD2967931.1"/>
    <property type="molecule type" value="Genomic_DNA"/>
</dbReference>
<dbReference type="NCBIfam" id="TIGR04056">
    <property type="entry name" value="OMP_RagA_SusC"/>
    <property type="match status" value="1"/>
</dbReference>
<dbReference type="Gene3D" id="2.170.130.10">
    <property type="entry name" value="TonB-dependent receptor, plug domain"/>
    <property type="match status" value="1"/>
</dbReference>
<comment type="similarity">
    <text evidence="7">Belongs to the TonB-dependent receptor family.</text>
</comment>
<keyword evidence="2 7" id="KW-0813">Transport</keyword>
<keyword evidence="10" id="KW-1185">Reference proteome</keyword>
<evidence type="ECO:0000256" key="2">
    <source>
        <dbReference type="ARBA" id="ARBA00022448"/>
    </source>
</evidence>
<dbReference type="SUPFAM" id="SSF49464">
    <property type="entry name" value="Carboxypeptidase regulatory domain-like"/>
    <property type="match status" value="1"/>
</dbReference>
<keyword evidence="6 7" id="KW-0998">Cell outer membrane</keyword>
<dbReference type="InterPro" id="IPR036942">
    <property type="entry name" value="Beta-barrel_TonB_sf"/>
</dbReference>
<dbReference type="InterPro" id="IPR008969">
    <property type="entry name" value="CarboxyPept-like_regulatory"/>
</dbReference>
<dbReference type="Proteomes" id="UP001597525">
    <property type="component" value="Unassembled WGS sequence"/>
</dbReference>
<evidence type="ECO:0000313" key="9">
    <source>
        <dbReference type="EMBL" id="MFD2967931.1"/>
    </source>
</evidence>
<dbReference type="Pfam" id="PF07715">
    <property type="entry name" value="Plug"/>
    <property type="match status" value="1"/>
</dbReference>
<name>A0ABW6BJ01_9SPHI</name>
<proteinExistence type="inferred from homology"/>
<dbReference type="InterPro" id="IPR037066">
    <property type="entry name" value="Plug_dom_sf"/>
</dbReference>
<dbReference type="Gene3D" id="2.60.40.1120">
    <property type="entry name" value="Carboxypeptidase-like, regulatory domain"/>
    <property type="match status" value="1"/>
</dbReference>
<evidence type="ECO:0000256" key="3">
    <source>
        <dbReference type="ARBA" id="ARBA00022452"/>
    </source>
</evidence>
<dbReference type="Gene3D" id="2.40.170.20">
    <property type="entry name" value="TonB-dependent receptor, beta-barrel domain"/>
    <property type="match status" value="1"/>
</dbReference>
<dbReference type="InterPro" id="IPR039426">
    <property type="entry name" value="TonB-dep_rcpt-like"/>
</dbReference>
<evidence type="ECO:0000256" key="1">
    <source>
        <dbReference type="ARBA" id="ARBA00004571"/>
    </source>
</evidence>